<dbReference type="GO" id="GO:0005886">
    <property type="term" value="C:plasma membrane"/>
    <property type="evidence" value="ECO:0007669"/>
    <property type="project" value="TreeGrafter"/>
</dbReference>
<keyword evidence="3" id="KW-0812">Transmembrane</keyword>
<organism evidence="5 6">
    <name type="scientific">Vibrio parahaemolyticus</name>
    <dbReference type="NCBI Taxonomy" id="670"/>
    <lineage>
        <taxon>Bacteria</taxon>
        <taxon>Pseudomonadati</taxon>
        <taxon>Pseudomonadota</taxon>
        <taxon>Gammaproteobacteria</taxon>
        <taxon>Vibrionales</taxon>
        <taxon>Vibrionaceae</taxon>
        <taxon>Vibrio</taxon>
    </lineage>
</organism>
<dbReference type="EMBL" id="NIXT01004030">
    <property type="protein sequence ID" value="OXE28731.1"/>
    <property type="molecule type" value="Genomic_DNA"/>
</dbReference>
<feature type="non-terminal residue" evidence="5">
    <location>
        <position position="95"/>
    </location>
</feature>
<dbReference type="SUPFAM" id="SSF55073">
    <property type="entry name" value="Nucleotide cyclase"/>
    <property type="match status" value="1"/>
</dbReference>
<feature type="transmembrane region" description="Helical" evidence="3">
    <location>
        <begin position="6"/>
        <end position="24"/>
    </location>
</feature>
<dbReference type="Proteomes" id="UP000214596">
    <property type="component" value="Unassembled WGS sequence"/>
</dbReference>
<reference evidence="5 6" key="1">
    <citation type="journal article" date="2017" name="Appl. Environ. Microbiol.">
        <title>Parallel evolution of two clades of a major Atlantic endemic Vibrio parahaemolyticus pathogen lineage by independent acquisition of related pathogenicity islands.</title>
        <authorList>
            <person name="Xu F."/>
            <person name="Gonzalez-Escalona N."/>
            <person name="Drees K.P."/>
            <person name="Sebra R.P."/>
            <person name="Cooper V.S."/>
            <person name="Jones S.H."/>
            <person name="Whistler C.A."/>
        </authorList>
    </citation>
    <scope>NUCLEOTIDE SEQUENCE [LARGE SCALE GENOMIC DNA]</scope>
    <source>
        <strain evidence="5 6">MAVP-3</strain>
    </source>
</reference>
<feature type="non-terminal residue" evidence="5">
    <location>
        <position position="1"/>
    </location>
</feature>
<comment type="catalytic activity">
    <reaction evidence="2">
        <text>2 GTP = 3',3'-c-di-GMP + 2 diphosphate</text>
        <dbReference type="Rhea" id="RHEA:24898"/>
        <dbReference type="ChEBI" id="CHEBI:33019"/>
        <dbReference type="ChEBI" id="CHEBI:37565"/>
        <dbReference type="ChEBI" id="CHEBI:58805"/>
        <dbReference type="EC" id="2.7.7.65"/>
    </reaction>
</comment>
<sequence>VASLLETGVSLLLFGGSIFVVLVIKWSNDSILELHSVAEREKRNAVHDSLTGLPNRKYCFELIDDRIQSGDPFSVILFDVVNFKQVNDAMGHFCG</sequence>
<keyword evidence="3" id="KW-0472">Membrane</keyword>
<dbReference type="GO" id="GO:1902201">
    <property type="term" value="P:negative regulation of bacterial-type flagellum-dependent cell motility"/>
    <property type="evidence" value="ECO:0007669"/>
    <property type="project" value="TreeGrafter"/>
</dbReference>
<dbReference type="PANTHER" id="PTHR45138:SF9">
    <property type="entry name" value="DIGUANYLATE CYCLASE DGCM-RELATED"/>
    <property type="match status" value="1"/>
</dbReference>
<proteinExistence type="predicted"/>
<comment type="caution">
    <text evidence="5">The sequence shown here is derived from an EMBL/GenBank/DDBJ whole genome shotgun (WGS) entry which is preliminary data.</text>
</comment>
<dbReference type="Gene3D" id="3.30.70.270">
    <property type="match status" value="1"/>
</dbReference>
<dbReference type="InterPro" id="IPR043128">
    <property type="entry name" value="Rev_trsase/Diguanyl_cyclase"/>
</dbReference>
<dbReference type="InterPro" id="IPR000160">
    <property type="entry name" value="GGDEF_dom"/>
</dbReference>
<dbReference type="Pfam" id="PF00990">
    <property type="entry name" value="GGDEF"/>
    <property type="match status" value="1"/>
</dbReference>
<dbReference type="GO" id="GO:0052621">
    <property type="term" value="F:diguanylate cyclase activity"/>
    <property type="evidence" value="ECO:0007669"/>
    <property type="project" value="UniProtKB-EC"/>
</dbReference>
<accession>A0A227J0U7</accession>
<name>A0A227J0U7_VIBPH</name>
<dbReference type="AlphaFoldDB" id="A0A227J0U7"/>
<dbReference type="EC" id="2.7.7.65" evidence="1"/>
<evidence type="ECO:0000313" key="6">
    <source>
        <dbReference type="Proteomes" id="UP000214596"/>
    </source>
</evidence>
<evidence type="ECO:0000256" key="2">
    <source>
        <dbReference type="ARBA" id="ARBA00034247"/>
    </source>
</evidence>
<keyword evidence="3" id="KW-1133">Transmembrane helix</keyword>
<evidence type="ECO:0000256" key="3">
    <source>
        <dbReference type="SAM" id="Phobius"/>
    </source>
</evidence>
<feature type="domain" description="GGDEF" evidence="4">
    <location>
        <begin position="71"/>
        <end position="95"/>
    </location>
</feature>
<dbReference type="InterPro" id="IPR029787">
    <property type="entry name" value="Nucleotide_cyclase"/>
</dbReference>
<dbReference type="NCBIfam" id="TIGR00254">
    <property type="entry name" value="GGDEF"/>
    <property type="match status" value="1"/>
</dbReference>
<dbReference type="PANTHER" id="PTHR45138">
    <property type="entry name" value="REGULATORY COMPONENTS OF SENSORY TRANSDUCTION SYSTEM"/>
    <property type="match status" value="1"/>
</dbReference>
<dbReference type="PROSITE" id="PS50887">
    <property type="entry name" value="GGDEF"/>
    <property type="match status" value="1"/>
</dbReference>
<protein>
    <recommendedName>
        <fullName evidence="1">diguanylate cyclase</fullName>
        <ecNumber evidence="1">2.7.7.65</ecNumber>
    </recommendedName>
</protein>
<dbReference type="GO" id="GO:0043709">
    <property type="term" value="P:cell adhesion involved in single-species biofilm formation"/>
    <property type="evidence" value="ECO:0007669"/>
    <property type="project" value="TreeGrafter"/>
</dbReference>
<dbReference type="InterPro" id="IPR050469">
    <property type="entry name" value="Diguanylate_Cyclase"/>
</dbReference>
<evidence type="ECO:0000313" key="5">
    <source>
        <dbReference type="EMBL" id="OXE28731.1"/>
    </source>
</evidence>
<evidence type="ECO:0000256" key="1">
    <source>
        <dbReference type="ARBA" id="ARBA00012528"/>
    </source>
</evidence>
<evidence type="ECO:0000259" key="4">
    <source>
        <dbReference type="PROSITE" id="PS50887"/>
    </source>
</evidence>
<gene>
    <name evidence="5" type="ORF">CA163_32350</name>
</gene>